<dbReference type="PRINTS" id="PR01657">
    <property type="entry name" value="MCMFAMILY"/>
</dbReference>
<dbReference type="SUPFAM" id="SSF50249">
    <property type="entry name" value="Nucleic acid-binding proteins"/>
    <property type="match status" value="1"/>
</dbReference>
<keyword evidence="9" id="KW-0378">Hydrolase</keyword>
<gene>
    <name evidence="18" type="ORF">PTSG_01195</name>
</gene>
<dbReference type="PROSITE" id="PS00847">
    <property type="entry name" value="MCM_1"/>
    <property type="match status" value="1"/>
</dbReference>
<feature type="compositionally biased region" description="Acidic residues" evidence="16">
    <location>
        <begin position="40"/>
        <end position="53"/>
    </location>
</feature>
<evidence type="ECO:0000256" key="4">
    <source>
        <dbReference type="ARBA" id="ARBA00018925"/>
    </source>
</evidence>
<protein>
    <recommendedName>
        <fullName evidence="4">DNA replication licensing factor MCM2</fullName>
        <ecNumber evidence="3">3.6.4.12</ecNumber>
    </recommendedName>
</protein>
<dbReference type="EC" id="3.6.4.12" evidence="3"/>
<dbReference type="OrthoDB" id="844at2759"/>
<dbReference type="InterPro" id="IPR041562">
    <property type="entry name" value="MCM_lid"/>
</dbReference>
<dbReference type="Pfam" id="PF17855">
    <property type="entry name" value="MCM_lid"/>
    <property type="match status" value="1"/>
</dbReference>
<dbReference type="SUPFAM" id="SSF52540">
    <property type="entry name" value="P-loop containing nucleoside triphosphate hydrolases"/>
    <property type="match status" value="1"/>
</dbReference>
<dbReference type="GO" id="GO:0008270">
    <property type="term" value="F:zinc ion binding"/>
    <property type="evidence" value="ECO:0007669"/>
    <property type="project" value="UniProtKB-KW"/>
</dbReference>
<dbReference type="KEGG" id="sre:PTSG_01195"/>
<dbReference type="PRINTS" id="PR01658">
    <property type="entry name" value="MCMPROTEIN2"/>
</dbReference>
<keyword evidence="5" id="KW-0235">DNA replication</keyword>
<dbReference type="GO" id="GO:0017116">
    <property type="term" value="F:single-stranded DNA helicase activity"/>
    <property type="evidence" value="ECO:0007669"/>
    <property type="project" value="TreeGrafter"/>
</dbReference>
<dbReference type="GO" id="GO:0003697">
    <property type="term" value="F:single-stranded DNA binding"/>
    <property type="evidence" value="ECO:0007669"/>
    <property type="project" value="TreeGrafter"/>
</dbReference>
<dbReference type="Gene3D" id="2.40.50.140">
    <property type="entry name" value="Nucleic acid-binding proteins"/>
    <property type="match status" value="1"/>
</dbReference>
<keyword evidence="15" id="KW-0131">Cell cycle</keyword>
<dbReference type="CDD" id="cd17753">
    <property type="entry name" value="MCM2"/>
    <property type="match status" value="1"/>
</dbReference>
<keyword evidence="14" id="KW-0539">Nucleus</keyword>
<evidence type="ECO:0000256" key="11">
    <source>
        <dbReference type="ARBA" id="ARBA00022833"/>
    </source>
</evidence>
<keyword evidence="19" id="KW-1185">Reference proteome</keyword>
<keyword evidence="13" id="KW-0238">DNA-binding</keyword>
<dbReference type="Pfam" id="PF14551">
    <property type="entry name" value="MCM_N"/>
    <property type="match status" value="1"/>
</dbReference>
<keyword evidence="8" id="KW-0863">Zinc-finger</keyword>
<dbReference type="eggNOG" id="KOG0477">
    <property type="taxonomic scope" value="Eukaryota"/>
</dbReference>
<keyword evidence="7" id="KW-0547">Nucleotide-binding</keyword>
<organism evidence="19">
    <name type="scientific">Salpingoeca rosetta (strain ATCC 50818 / BSB-021)</name>
    <dbReference type="NCBI Taxonomy" id="946362"/>
    <lineage>
        <taxon>Eukaryota</taxon>
        <taxon>Choanoflagellata</taxon>
        <taxon>Craspedida</taxon>
        <taxon>Salpingoecidae</taxon>
        <taxon>Salpingoeca</taxon>
    </lineage>
</organism>
<dbReference type="EMBL" id="GL832958">
    <property type="protein sequence ID" value="EGD80606.1"/>
    <property type="molecule type" value="Genomic_DNA"/>
</dbReference>
<dbReference type="SMART" id="SM00350">
    <property type="entry name" value="MCM"/>
    <property type="match status" value="1"/>
</dbReference>
<comment type="subcellular location">
    <subcellularLocation>
        <location evidence="1">Nucleus</location>
    </subcellularLocation>
</comment>
<dbReference type="RefSeq" id="XP_004997167.1">
    <property type="nucleotide sequence ID" value="XM_004997110.1"/>
</dbReference>
<feature type="region of interest" description="Disordered" evidence="16">
    <location>
        <begin position="1"/>
        <end position="59"/>
    </location>
</feature>
<dbReference type="GO" id="GO:0005524">
    <property type="term" value="F:ATP binding"/>
    <property type="evidence" value="ECO:0007669"/>
    <property type="project" value="UniProtKB-KW"/>
</dbReference>
<proteinExistence type="inferred from homology"/>
<dbReference type="GO" id="GO:1902975">
    <property type="term" value="P:mitotic DNA replication initiation"/>
    <property type="evidence" value="ECO:0007669"/>
    <property type="project" value="TreeGrafter"/>
</dbReference>
<dbReference type="InterPro" id="IPR027417">
    <property type="entry name" value="P-loop_NTPase"/>
</dbReference>
<accession>F2U132</accession>
<evidence type="ECO:0000256" key="3">
    <source>
        <dbReference type="ARBA" id="ARBA00012551"/>
    </source>
</evidence>
<dbReference type="Pfam" id="PF12619">
    <property type="entry name" value="MCM2_N"/>
    <property type="match status" value="1"/>
</dbReference>
<feature type="compositionally biased region" description="Low complexity" evidence="16">
    <location>
        <begin position="1"/>
        <end position="21"/>
    </location>
</feature>
<dbReference type="GO" id="GO:0042555">
    <property type="term" value="C:MCM complex"/>
    <property type="evidence" value="ECO:0007669"/>
    <property type="project" value="InterPro"/>
</dbReference>
<evidence type="ECO:0000256" key="8">
    <source>
        <dbReference type="ARBA" id="ARBA00022771"/>
    </source>
</evidence>
<dbReference type="FunFam" id="3.40.50.300:FF:000138">
    <property type="entry name" value="DNA helicase"/>
    <property type="match status" value="1"/>
</dbReference>
<dbReference type="PANTHER" id="PTHR11630">
    <property type="entry name" value="DNA REPLICATION LICENSING FACTOR MCM FAMILY MEMBER"/>
    <property type="match status" value="1"/>
</dbReference>
<dbReference type="FunCoup" id="F2U132">
    <property type="interactions" value="1270"/>
</dbReference>
<evidence type="ECO:0000256" key="6">
    <source>
        <dbReference type="ARBA" id="ARBA00022723"/>
    </source>
</evidence>
<dbReference type="GO" id="GO:0016787">
    <property type="term" value="F:hydrolase activity"/>
    <property type="evidence" value="ECO:0007669"/>
    <property type="project" value="UniProtKB-KW"/>
</dbReference>
<dbReference type="GO" id="GO:0005634">
    <property type="term" value="C:nucleus"/>
    <property type="evidence" value="ECO:0007669"/>
    <property type="project" value="UniProtKB-SubCell"/>
</dbReference>
<evidence type="ECO:0000256" key="13">
    <source>
        <dbReference type="ARBA" id="ARBA00023125"/>
    </source>
</evidence>
<dbReference type="Pfam" id="PF17207">
    <property type="entry name" value="MCM_OB"/>
    <property type="match status" value="1"/>
</dbReference>
<dbReference type="Proteomes" id="UP000007799">
    <property type="component" value="Unassembled WGS sequence"/>
</dbReference>
<keyword evidence="10" id="KW-0347">Helicase</keyword>
<evidence type="ECO:0000259" key="17">
    <source>
        <dbReference type="PROSITE" id="PS50051"/>
    </source>
</evidence>
<evidence type="ECO:0000256" key="5">
    <source>
        <dbReference type="ARBA" id="ARBA00022705"/>
    </source>
</evidence>
<dbReference type="InterPro" id="IPR027925">
    <property type="entry name" value="MCM_N"/>
</dbReference>
<dbReference type="PROSITE" id="PS50051">
    <property type="entry name" value="MCM_2"/>
    <property type="match status" value="1"/>
</dbReference>
<feature type="region of interest" description="Disordered" evidence="16">
    <location>
        <begin position="108"/>
        <end position="155"/>
    </location>
</feature>
<evidence type="ECO:0000256" key="12">
    <source>
        <dbReference type="ARBA" id="ARBA00022840"/>
    </source>
</evidence>
<dbReference type="GO" id="GO:0000727">
    <property type="term" value="P:double-strand break repair via break-induced replication"/>
    <property type="evidence" value="ECO:0007669"/>
    <property type="project" value="TreeGrafter"/>
</dbReference>
<dbReference type="GO" id="GO:0043138">
    <property type="term" value="F:3'-5' DNA helicase activity"/>
    <property type="evidence" value="ECO:0007669"/>
    <property type="project" value="TreeGrafter"/>
</dbReference>
<dbReference type="Gene3D" id="3.40.50.300">
    <property type="entry name" value="P-loop containing nucleotide triphosphate hydrolases"/>
    <property type="match status" value="1"/>
</dbReference>
<dbReference type="PANTHER" id="PTHR11630:SF44">
    <property type="entry name" value="DNA REPLICATION LICENSING FACTOR MCM2"/>
    <property type="match status" value="1"/>
</dbReference>
<dbReference type="InterPro" id="IPR008045">
    <property type="entry name" value="MCM2"/>
</dbReference>
<evidence type="ECO:0000313" key="19">
    <source>
        <dbReference type="Proteomes" id="UP000007799"/>
    </source>
</evidence>
<dbReference type="InterPro" id="IPR018525">
    <property type="entry name" value="MCM_CS"/>
</dbReference>
<evidence type="ECO:0000256" key="16">
    <source>
        <dbReference type="SAM" id="MobiDB-lite"/>
    </source>
</evidence>
<evidence type="ECO:0000256" key="10">
    <source>
        <dbReference type="ARBA" id="ARBA00022806"/>
    </source>
</evidence>
<dbReference type="GeneID" id="16077762"/>
<dbReference type="InterPro" id="IPR033762">
    <property type="entry name" value="MCM_OB"/>
</dbReference>
<dbReference type="STRING" id="946362.F2U132"/>
<name>F2U132_SALR5</name>
<dbReference type="Gene3D" id="2.20.28.10">
    <property type="match status" value="1"/>
</dbReference>
<evidence type="ECO:0000256" key="1">
    <source>
        <dbReference type="ARBA" id="ARBA00004123"/>
    </source>
</evidence>
<dbReference type="AlphaFoldDB" id="F2U132"/>
<dbReference type="OMA" id="KFARYTH"/>
<evidence type="ECO:0000256" key="14">
    <source>
        <dbReference type="ARBA" id="ARBA00023242"/>
    </source>
</evidence>
<evidence type="ECO:0000256" key="7">
    <source>
        <dbReference type="ARBA" id="ARBA00022741"/>
    </source>
</evidence>
<dbReference type="InterPro" id="IPR031327">
    <property type="entry name" value="MCM"/>
</dbReference>
<comment type="similarity">
    <text evidence="2">Belongs to the MCM family.</text>
</comment>
<dbReference type="InterPro" id="IPR012340">
    <property type="entry name" value="NA-bd_OB-fold"/>
</dbReference>
<dbReference type="Pfam" id="PF00493">
    <property type="entry name" value="MCM"/>
    <property type="match status" value="1"/>
</dbReference>
<evidence type="ECO:0000256" key="9">
    <source>
        <dbReference type="ARBA" id="ARBA00022801"/>
    </source>
</evidence>
<evidence type="ECO:0000256" key="2">
    <source>
        <dbReference type="ARBA" id="ARBA00008010"/>
    </source>
</evidence>
<keyword evidence="6" id="KW-0479">Metal-binding</keyword>
<reference evidence="18" key="1">
    <citation type="submission" date="2009-08" db="EMBL/GenBank/DDBJ databases">
        <title>Annotation of Salpingoeca rosetta.</title>
        <authorList>
            <consortium name="The Broad Institute Genome Sequencing Platform"/>
            <person name="Russ C."/>
            <person name="Cuomo C."/>
            <person name="Burger G."/>
            <person name="Gray M.W."/>
            <person name="Holland P.W.H."/>
            <person name="King N."/>
            <person name="Lang F.B.F."/>
            <person name="Roger A.J."/>
            <person name="Ruiz-Trillo I."/>
            <person name="Young S.K."/>
            <person name="Zeng Q."/>
            <person name="Gargeya S."/>
            <person name="Alvarado L."/>
            <person name="Berlin A."/>
            <person name="Chapman S.B."/>
            <person name="Chen Z."/>
            <person name="Freedman E."/>
            <person name="Gellesch M."/>
            <person name="Goldberg J."/>
            <person name="Griggs A."/>
            <person name="Gujja S."/>
            <person name="Heilman E."/>
            <person name="Heiman D."/>
            <person name="Howarth C."/>
            <person name="Mehta T."/>
            <person name="Neiman D."/>
            <person name="Pearson M."/>
            <person name="Roberts A."/>
            <person name="Saif S."/>
            <person name="Shea T."/>
            <person name="Shenoy N."/>
            <person name="Sisk P."/>
            <person name="Stolte C."/>
            <person name="Sykes S."/>
            <person name="White J."/>
            <person name="Yandava C."/>
            <person name="Haas B."/>
            <person name="Nusbaum C."/>
            <person name="Birren B."/>
        </authorList>
    </citation>
    <scope>NUCLEOTIDE SEQUENCE [LARGE SCALE GENOMIC DNA]</scope>
    <source>
        <strain evidence="18">ATCC 50818</strain>
    </source>
</reference>
<dbReference type="InterPro" id="IPR059098">
    <property type="entry name" value="WHD_MCM2"/>
</dbReference>
<keyword evidence="12" id="KW-0067">ATP-binding</keyword>
<dbReference type="InParanoid" id="F2U132"/>
<feature type="compositionally biased region" description="Acidic residues" evidence="16">
    <location>
        <begin position="145"/>
        <end position="155"/>
    </location>
</feature>
<dbReference type="Gene3D" id="3.30.1640.10">
    <property type="entry name" value="mini-chromosome maintenance (MCM) complex, chain A, domain 1"/>
    <property type="match status" value="1"/>
</dbReference>
<dbReference type="Pfam" id="PF23669">
    <property type="entry name" value="WHD_MCM2"/>
    <property type="match status" value="1"/>
</dbReference>
<sequence length="858" mass="97290">MADSSNPPSSPGERPSSPPFSEGYRYDDETEDLQQQQAGEDVEEEEEGEELFGDDMARDYRVIPQLDTYDPNMLDESEQRELSLNARARVERQLAKRDADEAMRVRGKTRLPAGLGFGDDEEEDTGELPRRRRRIAERSARTAEGEEDTEFQEDQDYAEDETIIENLEDRKGHTLREWITMRPTQREIYNRFKNFLRTATDDHGKSIYGKRIRDMCEANGESLIVSYIDLVQPSACDCNLHYDRIKSDIHVRIGALPVLDAIRDIRQTHLNALVKLQGVVTRRTGVFPQLKLVKYTCEKCKSPIGPVAQDTITETSVANCPTCQSRGPFSVNTEETVYRNYQRITIQESPGSVPPGRLPRQKDVILLWDYVDFVKPGDEVEVTGIYRNNFDKSLNSKHGFPVFSTVIEANYIEKKADKLSTDELSDDDIKRIRQLAEDENIGAKVIRSIAPSIYGHDDIKTAIALAMFGGEPKNPGGKHRVRGDINVLLLGDPGTAKSQFLKYVEKTAHRAVFTTGQGASAVGLTASVSRDPVTREWTLQGGALVLADQGVCLIDEFDKMSDQDRTSIHEAMEQQSISVSKAGIVTTLQARCSVMAAANPIKGRYQPGKTFAQNVDLTEPILSRFDILCVVKDVVDAVKDERLASFVVNSHIKSHPASNAMDESADGLNGTSDGGSLSQEMLRKYIQYAKRTVHPKLQQMDQDKIAKLYGELRRESQLTGSVPITVRHIESMIRIAEAHARMHLRDYVRQDDVDMAIRVTLTSFIESQKFSVMKNMRRKFQKYITYKKDNNELLMFLLLNLHQETLSFHQTRYNQDIPEVIEIDQDEFQARARHLDIHDLTEFYKFSLDGNKIKKTYE</sequence>
<keyword evidence="11" id="KW-0862">Zinc</keyword>
<evidence type="ECO:0000256" key="15">
    <source>
        <dbReference type="ARBA" id="ARBA00023306"/>
    </source>
</evidence>
<dbReference type="InterPro" id="IPR001208">
    <property type="entry name" value="MCM_dom"/>
</dbReference>
<evidence type="ECO:0000313" key="18">
    <source>
        <dbReference type="EMBL" id="EGD80606.1"/>
    </source>
</evidence>
<feature type="domain" description="MCM C-terminal AAA(+) ATPase" evidence="17">
    <location>
        <begin position="441"/>
        <end position="647"/>
    </location>
</feature>